<feature type="compositionally biased region" description="Polar residues" evidence="1">
    <location>
        <begin position="543"/>
        <end position="553"/>
    </location>
</feature>
<dbReference type="InParanoid" id="T1FSL0"/>
<evidence type="ECO:0000256" key="1">
    <source>
        <dbReference type="SAM" id="MobiDB-lite"/>
    </source>
</evidence>
<feature type="region of interest" description="Disordered" evidence="1">
    <location>
        <begin position="270"/>
        <end position="291"/>
    </location>
</feature>
<dbReference type="RefSeq" id="XP_009014584.1">
    <property type="nucleotide sequence ID" value="XM_009016336.1"/>
</dbReference>
<accession>T1FSL0</accession>
<dbReference type="GO" id="GO:0035591">
    <property type="term" value="F:signaling adaptor activity"/>
    <property type="evidence" value="ECO:0000318"/>
    <property type="project" value="GO_Central"/>
</dbReference>
<dbReference type="SMART" id="SM00233">
    <property type="entry name" value="PH"/>
    <property type="match status" value="1"/>
</dbReference>
<feature type="region of interest" description="Disordered" evidence="1">
    <location>
        <begin position="374"/>
        <end position="418"/>
    </location>
</feature>
<dbReference type="EMBL" id="KB096222">
    <property type="protein sequence ID" value="ESO07206.1"/>
    <property type="molecule type" value="Genomic_DNA"/>
</dbReference>
<dbReference type="AlphaFoldDB" id="T1FSL0"/>
<dbReference type="GO" id="GO:0005737">
    <property type="term" value="C:cytoplasm"/>
    <property type="evidence" value="ECO:0000318"/>
    <property type="project" value="GO_Central"/>
</dbReference>
<dbReference type="CTD" id="20211807"/>
<dbReference type="EMBL" id="AMQM01003580">
    <property type="status" value="NOT_ANNOTATED_CDS"/>
    <property type="molecule type" value="Genomic_DNA"/>
</dbReference>
<gene>
    <name evidence="4" type="primary">20211807</name>
    <name evidence="3" type="ORF">HELRODRAFT_191091</name>
</gene>
<dbReference type="InterPro" id="IPR001849">
    <property type="entry name" value="PH_domain"/>
</dbReference>
<dbReference type="Gene3D" id="2.30.29.30">
    <property type="entry name" value="Pleckstrin-homology domain (PH domain)/Phosphotyrosine-binding domain (PTB)"/>
    <property type="match status" value="1"/>
</dbReference>
<dbReference type="HOGENOM" id="CLU_418741_0_0_1"/>
<dbReference type="PROSITE" id="PS50003">
    <property type="entry name" value="PH_DOMAIN"/>
    <property type="match status" value="1"/>
</dbReference>
<reference evidence="5" key="1">
    <citation type="submission" date="2012-12" db="EMBL/GenBank/DDBJ databases">
        <authorList>
            <person name="Hellsten U."/>
            <person name="Grimwood J."/>
            <person name="Chapman J.A."/>
            <person name="Shapiro H."/>
            <person name="Aerts A."/>
            <person name="Otillar R.P."/>
            <person name="Terry A.Y."/>
            <person name="Boore J.L."/>
            <person name="Simakov O."/>
            <person name="Marletaz F."/>
            <person name="Cho S.-J."/>
            <person name="Edsinger-Gonzales E."/>
            <person name="Havlak P."/>
            <person name="Kuo D.-H."/>
            <person name="Larsson T."/>
            <person name="Lv J."/>
            <person name="Arendt D."/>
            <person name="Savage R."/>
            <person name="Osoegawa K."/>
            <person name="de Jong P."/>
            <person name="Lindberg D.R."/>
            <person name="Seaver E.C."/>
            <person name="Weisblat D.A."/>
            <person name="Putnam N.H."/>
            <person name="Grigoriev I.V."/>
            <person name="Rokhsar D.S."/>
        </authorList>
    </citation>
    <scope>NUCLEOTIDE SEQUENCE</scope>
</reference>
<dbReference type="KEGG" id="hro:HELRODRAFT_191091"/>
<feature type="compositionally biased region" description="Low complexity" evidence="1">
    <location>
        <begin position="188"/>
        <end position="200"/>
    </location>
</feature>
<feature type="region of interest" description="Disordered" evidence="1">
    <location>
        <begin position="185"/>
        <end position="258"/>
    </location>
</feature>
<feature type="compositionally biased region" description="Acidic residues" evidence="1">
    <location>
        <begin position="518"/>
        <end position="531"/>
    </location>
</feature>
<protein>
    <recommendedName>
        <fullName evidence="2">PH domain-containing protein</fullName>
    </recommendedName>
</protein>
<dbReference type="eggNOG" id="KOG3751">
    <property type="taxonomic scope" value="Eukaryota"/>
</dbReference>
<name>T1FSL0_HELRO</name>
<feature type="compositionally biased region" description="Polar residues" evidence="1">
    <location>
        <begin position="273"/>
        <end position="291"/>
    </location>
</feature>
<reference evidence="4" key="3">
    <citation type="submission" date="2015-06" db="UniProtKB">
        <authorList>
            <consortium name="EnsemblMetazoa"/>
        </authorList>
    </citation>
    <scope>IDENTIFICATION</scope>
</reference>
<proteinExistence type="predicted"/>
<dbReference type="Pfam" id="PF00169">
    <property type="entry name" value="PH"/>
    <property type="match status" value="1"/>
</dbReference>
<dbReference type="EnsemblMetazoa" id="HelroT191091">
    <property type="protein sequence ID" value="HelroP191091"/>
    <property type="gene ID" value="HelroG191091"/>
</dbReference>
<dbReference type="OrthoDB" id="67516at2759"/>
<feature type="compositionally biased region" description="Low complexity" evidence="1">
    <location>
        <begin position="207"/>
        <end position="217"/>
    </location>
</feature>
<sequence length="655" mass="73543">MERLHAGWLTKSPPEYKTHGPWKFFKSKWRRRYFVLYVPPSSGTLPGKMCSAILDYYSDDKMTNKKGSIDLEKCHTIFVNFNSETYKHIFVMKTVCKDKERDYYLSSESQEQLDEWVKLLCDVVGLNRKASPKPLSPLKSPEAPALVPRKQSLQTPLNTYTTSPVRTKLPSDYLFLEDCSSASKQPADEAASPAPALLPKKTRETFSSHTSSPSTYSIYNTPTTPSSHSQSIYNTPSSSSTKSVYNTSATSNSRTNVASTYSGSCIERKELSTNHTSPDFQQTDNDTQDGIYNTPRKTIAADDVYKLPKSYQNQIANDEDEDDSQFEPIWIAKNNLDPFPKKRSNASSGSSKLYMNEDLLHACPPAHNSIYDVPSTLTKPSLPPKSPAHYKNHLQHHNGRQHKQPQSHHQQQQQRQDKYVNSLKMAVQTGRSHNKNVIVCHTDTTIAFNKDQDEAISLTSKASTATNNNNNKHFRSPDLLLPVKVGNKYHSENIKSSSSKSATSSSSSSSSSSIDVGHDDDDDDDEEEEEDGGWRDGREDSAIGSTSGITNGPSDLLKFDRWERQRKTRMSSDCNVFVNDDVIDGRVTTAENKTTTTDSTKPNTAIHYADLDFEGDSNVESRPPKLLLDNKIEYKEIDFEKTDALKVTRENLHSQ</sequence>
<feature type="region of interest" description="Disordered" evidence="1">
    <location>
        <begin position="492"/>
        <end position="556"/>
    </location>
</feature>
<feature type="compositionally biased region" description="Polar residues" evidence="1">
    <location>
        <begin position="218"/>
        <end position="228"/>
    </location>
</feature>
<dbReference type="GO" id="GO:0007165">
    <property type="term" value="P:signal transduction"/>
    <property type="evidence" value="ECO:0000318"/>
    <property type="project" value="GO_Central"/>
</dbReference>
<dbReference type="SUPFAM" id="SSF50729">
    <property type="entry name" value="PH domain-like"/>
    <property type="match status" value="1"/>
</dbReference>
<reference evidence="3 5" key="2">
    <citation type="journal article" date="2013" name="Nature">
        <title>Insights into bilaterian evolution from three spiralian genomes.</title>
        <authorList>
            <person name="Simakov O."/>
            <person name="Marletaz F."/>
            <person name="Cho S.J."/>
            <person name="Edsinger-Gonzales E."/>
            <person name="Havlak P."/>
            <person name="Hellsten U."/>
            <person name="Kuo D.H."/>
            <person name="Larsson T."/>
            <person name="Lv J."/>
            <person name="Arendt D."/>
            <person name="Savage R."/>
            <person name="Osoegawa K."/>
            <person name="de Jong P."/>
            <person name="Grimwood J."/>
            <person name="Chapman J.A."/>
            <person name="Shapiro H."/>
            <person name="Aerts A."/>
            <person name="Otillar R.P."/>
            <person name="Terry A.Y."/>
            <person name="Boore J.L."/>
            <person name="Grigoriev I.V."/>
            <person name="Lindberg D.R."/>
            <person name="Seaver E.C."/>
            <person name="Weisblat D.A."/>
            <person name="Putnam N.H."/>
            <person name="Rokhsar D.S."/>
        </authorList>
    </citation>
    <scope>NUCLEOTIDE SEQUENCE</scope>
</reference>
<evidence type="ECO:0000259" key="2">
    <source>
        <dbReference type="PROSITE" id="PS50003"/>
    </source>
</evidence>
<keyword evidence="5" id="KW-1185">Reference proteome</keyword>
<dbReference type="Proteomes" id="UP000015101">
    <property type="component" value="Unassembled WGS sequence"/>
</dbReference>
<dbReference type="PANTHER" id="PTHR45960">
    <property type="entry name" value="GRB2-ASSOCIATED-BINDING PROTEIN"/>
    <property type="match status" value="1"/>
</dbReference>
<evidence type="ECO:0000313" key="5">
    <source>
        <dbReference type="Proteomes" id="UP000015101"/>
    </source>
</evidence>
<feature type="compositionally biased region" description="Basic residues" evidence="1">
    <location>
        <begin position="388"/>
        <end position="406"/>
    </location>
</feature>
<dbReference type="InterPro" id="IPR046355">
    <property type="entry name" value="Gab1-4-like"/>
</dbReference>
<evidence type="ECO:0000313" key="3">
    <source>
        <dbReference type="EMBL" id="ESO07206.1"/>
    </source>
</evidence>
<organism evidence="4 5">
    <name type="scientific">Helobdella robusta</name>
    <name type="common">Californian leech</name>
    <dbReference type="NCBI Taxonomy" id="6412"/>
    <lineage>
        <taxon>Eukaryota</taxon>
        <taxon>Metazoa</taxon>
        <taxon>Spiralia</taxon>
        <taxon>Lophotrochozoa</taxon>
        <taxon>Annelida</taxon>
        <taxon>Clitellata</taxon>
        <taxon>Hirudinea</taxon>
        <taxon>Rhynchobdellida</taxon>
        <taxon>Glossiphoniidae</taxon>
        <taxon>Helobdella</taxon>
    </lineage>
</organism>
<evidence type="ECO:0000313" key="4">
    <source>
        <dbReference type="EnsemblMetazoa" id="HelroP191091"/>
    </source>
</evidence>
<dbReference type="STRING" id="6412.T1FSL0"/>
<feature type="compositionally biased region" description="Polar residues" evidence="1">
    <location>
        <begin position="249"/>
        <end position="258"/>
    </location>
</feature>
<dbReference type="PANTHER" id="PTHR45960:SF2">
    <property type="entry name" value="PROTEIN DAUGHTER OF SEVENLESS"/>
    <property type="match status" value="1"/>
</dbReference>
<feature type="compositionally biased region" description="Low complexity" evidence="1">
    <location>
        <begin position="229"/>
        <end position="248"/>
    </location>
</feature>
<feature type="compositionally biased region" description="Basic and acidic residues" evidence="1">
    <location>
        <begin position="532"/>
        <end position="541"/>
    </location>
</feature>
<dbReference type="InterPro" id="IPR011993">
    <property type="entry name" value="PH-like_dom_sf"/>
</dbReference>
<feature type="domain" description="PH" evidence="2">
    <location>
        <begin position="2"/>
        <end position="125"/>
    </location>
</feature>
<dbReference type="GeneID" id="20211807"/>
<feature type="compositionally biased region" description="Low complexity" evidence="1">
    <location>
        <begin position="496"/>
        <end position="515"/>
    </location>
</feature>